<comment type="catalytic activity">
    <reaction evidence="1 7">
        <text>D-glucuronate = D-fructuronate</text>
        <dbReference type="Rhea" id="RHEA:13049"/>
        <dbReference type="ChEBI" id="CHEBI:58720"/>
        <dbReference type="ChEBI" id="CHEBI:59863"/>
        <dbReference type="EC" id="5.3.1.12"/>
    </reaction>
</comment>
<dbReference type="Pfam" id="PF02614">
    <property type="entry name" value="UxaC"/>
    <property type="match status" value="1"/>
</dbReference>
<evidence type="ECO:0000256" key="5">
    <source>
        <dbReference type="ARBA" id="ARBA00020555"/>
    </source>
</evidence>
<evidence type="ECO:0000256" key="6">
    <source>
        <dbReference type="ARBA" id="ARBA00023235"/>
    </source>
</evidence>
<evidence type="ECO:0000313" key="9">
    <source>
        <dbReference type="Proteomes" id="UP000247922"/>
    </source>
</evidence>
<protein>
    <recommendedName>
        <fullName evidence="5 7">Uronate isomerase</fullName>
        <ecNumber evidence="4 7">5.3.1.12</ecNumber>
    </recommendedName>
    <alternativeName>
        <fullName evidence="7">Glucuronate isomerase</fullName>
    </alternativeName>
    <alternativeName>
        <fullName evidence="7">Uronic isomerase</fullName>
    </alternativeName>
</protein>
<evidence type="ECO:0000313" key="8">
    <source>
        <dbReference type="EMBL" id="PXW90916.1"/>
    </source>
</evidence>
<sequence length="466" mass="54637">MMSFIDEDFLLQSSYARHLYHNYMKDLPIIDYHCHLSAETIFHNRPFRTITELWLADDHYKWRALRAMGIDEYYITGEASDEEKFKAWASIVPKTVANPLHHWTHLELKRYFGIDQLLGPSNWEAVYQQCNEKLASKDFLPRALIERSNVYMIGTTDDPIDSLVFHEKLRADVTFKPQVLPTLRPDRLIDIQAQQFLEYLTTLEERFAIKVQQITHLFELLDRIVERFSEAGAKLADHGISVLRYHDYTPFDLDRIIKKRLNDETLTQVDVNKYQTGVLHYLAKQYTKKNWTMQLHVGALRNNHRKMLHQLGTDRGFDAIDDRPLAQPLNQHFSKLAENNALPQTIVYNLNPTQNEVVLTALGNFQSGPTMGRMQFGSGWWFNDQKRGMERQLNDLAHYGFLATFIGMLTDSRSFVSYPRHEYFRRILANVIAEWVNEGIIPTDERLLKELVEAICFHNAKQYLQL</sequence>
<dbReference type="EC" id="5.3.1.12" evidence="4 7"/>
<dbReference type="GO" id="GO:0019698">
    <property type="term" value="P:D-galacturonate catabolic process"/>
    <property type="evidence" value="ECO:0007669"/>
    <property type="project" value="TreeGrafter"/>
</dbReference>
<organism evidence="8 9">
    <name type="scientific">Streptohalobacillus salinus</name>
    <dbReference type="NCBI Taxonomy" id="621096"/>
    <lineage>
        <taxon>Bacteria</taxon>
        <taxon>Bacillati</taxon>
        <taxon>Bacillota</taxon>
        <taxon>Bacilli</taxon>
        <taxon>Bacillales</taxon>
        <taxon>Bacillaceae</taxon>
        <taxon>Streptohalobacillus</taxon>
    </lineage>
</organism>
<evidence type="ECO:0000256" key="2">
    <source>
        <dbReference type="ARBA" id="ARBA00004892"/>
    </source>
</evidence>
<keyword evidence="9" id="KW-1185">Reference proteome</keyword>
<reference evidence="8 9" key="1">
    <citation type="submission" date="2018-05" db="EMBL/GenBank/DDBJ databases">
        <title>Genomic Encyclopedia of Type Strains, Phase IV (KMG-IV): sequencing the most valuable type-strain genomes for metagenomic binning, comparative biology and taxonomic classification.</title>
        <authorList>
            <person name="Goeker M."/>
        </authorList>
    </citation>
    <scope>NUCLEOTIDE SEQUENCE [LARGE SCALE GENOMIC DNA]</scope>
    <source>
        <strain evidence="8 9">DSM 22440</strain>
    </source>
</reference>
<comment type="pathway">
    <text evidence="2 7">Carbohydrate metabolism; pentose and glucuronate interconversion.</text>
</comment>
<gene>
    <name evidence="7" type="primary">uxaC</name>
    <name evidence="8" type="ORF">DES38_10748</name>
</gene>
<comment type="similarity">
    <text evidence="3 7">Belongs to the metallo-dependent hydrolases superfamily. Uronate isomerase family.</text>
</comment>
<dbReference type="SUPFAM" id="SSF51556">
    <property type="entry name" value="Metallo-dependent hydrolases"/>
    <property type="match status" value="1"/>
</dbReference>
<dbReference type="PANTHER" id="PTHR30068:SF4">
    <property type="entry name" value="URONATE ISOMERASE"/>
    <property type="match status" value="1"/>
</dbReference>
<dbReference type="Proteomes" id="UP000247922">
    <property type="component" value="Unassembled WGS sequence"/>
</dbReference>
<dbReference type="OrthoDB" id="9766564at2"/>
<dbReference type="Gene3D" id="1.10.2020.10">
    <property type="entry name" value="uronate isomerase, domain 2, chain A"/>
    <property type="match status" value="1"/>
</dbReference>
<evidence type="ECO:0000256" key="4">
    <source>
        <dbReference type="ARBA" id="ARBA00012546"/>
    </source>
</evidence>
<evidence type="ECO:0000256" key="7">
    <source>
        <dbReference type="HAMAP-Rule" id="MF_00675"/>
    </source>
</evidence>
<dbReference type="UniPathway" id="UPA00246"/>
<dbReference type="InterPro" id="IPR032466">
    <property type="entry name" value="Metal_Hydrolase"/>
</dbReference>
<dbReference type="GO" id="GO:0008880">
    <property type="term" value="F:glucuronate isomerase activity"/>
    <property type="evidence" value="ECO:0007669"/>
    <property type="project" value="UniProtKB-UniRule"/>
</dbReference>
<dbReference type="RefSeq" id="WP_110251479.1">
    <property type="nucleotide sequence ID" value="NZ_QJJR01000007.1"/>
</dbReference>
<evidence type="ECO:0000256" key="3">
    <source>
        <dbReference type="ARBA" id="ARBA00008397"/>
    </source>
</evidence>
<dbReference type="NCBIfam" id="NF002794">
    <property type="entry name" value="PRK02925.1"/>
    <property type="match status" value="1"/>
</dbReference>
<dbReference type="HAMAP" id="MF_00675">
    <property type="entry name" value="UxaC"/>
    <property type="match status" value="1"/>
</dbReference>
<dbReference type="InterPro" id="IPR003766">
    <property type="entry name" value="Uronate_isomerase"/>
</dbReference>
<comment type="catalytic activity">
    <reaction evidence="7">
        <text>aldehydo-D-galacturonate = keto-D-tagaturonate</text>
        <dbReference type="Rhea" id="RHEA:27702"/>
        <dbReference type="ChEBI" id="CHEBI:12952"/>
        <dbReference type="ChEBI" id="CHEBI:17886"/>
    </reaction>
</comment>
<dbReference type="EMBL" id="QJJR01000007">
    <property type="protein sequence ID" value="PXW90916.1"/>
    <property type="molecule type" value="Genomic_DNA"/>
</dbReference>
<name>A0A2V3WBK9_9BACI</name>
<proteinExistence type="inferred from homology"/>
<dbReference type="AlphaFoldDB" id="A0A2V3WBK9"/>
<evidence type="ECO:0000256" key="1">
    <source>
        <dbReference type="ARBA" id="ARBA00001165"/>
    </source>
</evidence>
<dbReference type="PANTHER" id="PTHR30068">
    <property type="entry name" value="URONATE ISOMERASE"/>
    <property type="match status" value="1"/>
</dbReference>
<dbReference type="Gene3D" id="3.20.20.140">
    <property type="entry name" value="Metal-dependent hydrolases"/>
    <property type="match status" value="1"/>
</dbReference>
<accession>A0A2V3WBK9</accession>
<comment type="caution">
    <text evidence="8">The sequence shown here is derived from an EMBL/GenBank/DDBJ whole genome shotgun (WGS) entry which is preliminary data.</text>
</comment>
<keyword evidence="6 7" id="KW-0413">Isomerase</keyword>
<dbReference type="GO" id="GO:0042840">
    <property type="term" value="P:D-glucuronate catabolic process"/>
    <property type="evidence" value="ECO:0007669"/>
    <property type="project" value="TreeGrafter"/>
</dbReference>